<gene>
    <name evidence="6" type="ORF">H9867_07875</name>
</gene>
<dbReference type="Pfam" id="PF00534">
    <property type="entry name" value="Glycos_transf_1"/>
    <property type="match status" value="1"/>
</dbReference>
<reference evidence="6" key="2">
    <citation type="submission" date="2021-04" db="EMBL/GenBank/DDBJ databases">
        <authorList>
            <person name="Gilroy R."/>
        </authorList>
    </citation>
    <scope>NUCLEOTIDE SEQUENCE</scope>
    <source>
        <strain evidence="6">4376</strain>
    </source>
</reference>
<comment type="caution">
    <text evidence="6">The sequence shown here is derived from an EMBL/GenBank/DDBJ whole genome shotgun (WGS) entry which is preliminary data.</text>
</comment>
<keyword evidence="2" id="KW-0808">Transferase</keyword>
<dbReference type="Gene3D" id="3.40.50.2000">
    <property type="entry name" value="Glycogen Phosphorylase B"/>
    <property type="match status" value="2"/>
</dbReference>
<dbReference type="CDD" id="cd03814">
    <property type="entry name" value="GT4-like"/>
    <property type="match status" value="1"/>
</dbReference>
<feature type="region of interest" description="Disordered" evidence="3">
    <location>
        <begin position="403"/>
        <end position="456"/>
    </location>
</feature>
<protein>
    <submittedName>
        <fullName evidence="6">Glycosyltransferase family 1 protein</fullName>
    </submittedName>
</protein>
<dbReference type="PANTHER" id="PTHR45947:SF3">
    <property type="entry name" value="SULFOQUINOVOSYL TRANSFERASE SQD2"/>
    <property type="match status" value="1"/>
</dbReference>
<accession>A0A9D1RXL7</accession>
<evidence type="ECO:0000256" key="1">
    <source>
        <dbReference type="ARBA" id="ARBA00022676"/>
    </source>
</evidence>
<dbReference type="AlphaFoldDB" id="A0A9D1RXL7"/>
<feature type="compositionally biased region" description="Low complexity" evidence="3">
    <location>
        <begin position="403"/>
        <end position="414"/>
    </location>
</feature>
<evidence type="ECO:0000313" key="6">
    <source>
        <dbReference type="EMBL" id="HIW96381.1"/>
    </source>
</evidence>
<dbReference type="InterPro" id="IPR028098">
    <property type="entry name" value="Glyco_trans_4-like_N"/>
</dbReference>
<feature type="domain" description="Glycosyltransferase subfamily 4-like N-terminal" evidence="5">
    <location>
        <begin position="14"/>
        <end position="182"/>
    </location>
</feature>
<dbReference type="GO" id="GO:1903509">
    <property type="term" value="P:liposaccharide metabolic process"/>
    <property type="evidence" value="ECO:0007669"/>
    <property type="project" value="UniProtKB-ARBA"/>
</dbReference>
<organism evidence="6 7">
    <name type="scientific">Candidatus Corynebacterium gallistercoris</name>
    <dbReference type="NCBI Taxonomy" id="2838530"/>
    <lineage>
        <taxon>Bacteria</taxon>
        <taxon>Bacillati</taxon>
        <taxon>Actinomycetota</taxon>
        <taxon>Actinomycetes</taxon>
        <taxon>Mycobacteriales</taxon>
        <taxon>Corynebacteriaceae</taxon>
        <taxon>Corynebacterium</taxon>
    </lineage>
</organism>
<sequence>MRVAIIAESFLPNVNGVTNSILRVLEHLRAKGHEALVIAPGARDGQEEIFHYEGYRIARVPTIEVPGVDSLPMGVPMPSIRRELKAFRPDVVHLASPFVLGGAGAIVAKSMGLPCVAVYQTDVAGFANNYRMRLLSKAAWRWTKTLHNMCVLTLAPSSPAMDELNEHGVKSVNHWGRGVDTVRFHPSKRSEDLRRSWLLEGERKRHGRNVIDHMGGDRLAVELKDRRAIVGFVGRLAAEKSVEKLAALNGRDDVQLVIVGDGPDRAALEKALPTAVFTGGLYGEDLPQAYASLDVFVHAGQFETFCQAVQEAQASGVPTIAPAAGGPMDLITPGYNGFLLNVAAFEQQLPDAVDALIHGELDMFKANALAGVQNKTWASLGEQLLGYYRQAIGAHGRGKRVPAAPVQKVSAAAAENSQIPGPQVDPRLTAEEQLREPRITAASPMPVGSRGHGRVH</sequence>
<keyword evidence="1" id="KW-0328">Glycosyltransferase</keyword>
<dbReference type="Pfam" id="PF13439">
    <property type="entry name" value="Glyco_transf_4"/>
    <property type="match status" value="1"/>
</dbReference>
<dbReference type="GO" id="GO:1901137">
    <property type="term" value="P:carbohydrate derivative biosynthetic process"/>
    <property type="evidence" value="ECO:0007669"/>
    <property type="project" value="UniProtKB-ARBA"/>
</dbReference>
<dbReference type="Proteomes" id="UP000824189">
    <property type="component" value="Unassembled WGS sequence"/>
</dbReference>
<evidence type="ECO:0000313" key="7">
    <source>
        <dbReference type="Proteomes" id="UP000824189"/>
    </source>
</evidence>
<dbReference type="SUPFAM" id="SSF53756">
    <property type="entry name" value="UDP-Glycosyltransferase/glycogen phosphorylase"/>
    <property type="match status" value="1"/>
</dbReference>
<dbReference type="EMBL" id="DXFZ01000095">
    <property type="protein sequence ID" value="HIW96381.1"/>
    <property type="molecule type" value="Genomic_DNA"/>
</dbReference>
<reference evidence="6" key="1">
    <citation type="journal article" date="2021" name="PeerJ">
        <title>Extensive microbial diversity within the chicken gut microbiome revealed by metagenomics and culture.</title>
        <authorList>
            <person name="Gilroy R."/>
            <person name="Ravi A."/>
            <person name="Getino M."/>
            <person name="Pursley I."/>
            <person name="Horton D.L."/>
            <person name="Alikhan N.F."/>
            <person name="Baker D."/>
            <person name="Gharbi K."/>
            <person name="Hall N."/>
            <person name="Watson M."/>
            <person name="Adriaenssens E.M."/>
            <person name="Foster-Nyarko E."/>
            <person name="Jarju S."/>
            <person name="Secka A."/>
            <person name="Antonio M."/>
            <person name="Oren A."/>
            <person name="Chaudhuri R.R."/>
            <person name="La Ragione R."/>
            <person name="Hildebrand F."/>
            <person name="Pallen M.J."/>
        </authorList>
    </citation>
    <scope>NUCLEOTIDE SEQUENCE</scope>
    <source>
        <strain evidence="6">4376</strain>
    </source>
</reference>
<feature type="domain" description="Glycosyl transferase family 1" evidence="4">
    <location>
        <begin position="222"/>
        <end position="360"/>
    </location>
</feature>
<dbReference type="InterPro" id="IPR001296">
    <property type="entry name" value="Glyco_trans_1"/>
</dbReference>
<evidence type="ECO:0000259" key="5">
    <source>
        <dbReference type="Pfam" id="PF13439"/>
    </source>
</evidence>
<evidence type="ECO:0000256" key="3">
    <source>
        <dbReference type="SAM" id="MobiDB-lite"/>
    </source>
</evidence>
<dbReference type="GO" id="GO:0016758">
    <property type="term" value="F:hexosyltransferase activity"/>
    <property type="evidence" value="ECO:0007669"/>
    <property type="project" value="TreeGrafter"/>
</dbReference>
<dbReference type="InterPro" id="IPR050194">
    <property type="entry name" value="Glycosyltransferase_grp1"/>
</dbReference>
<evidence type="ECO:0000256" key="2">
    <source>
        <dbReference type="ARBA" id="ARBA00022679"/>
    </source>
</evidence>
<name>A0A9D1RXL7_9CORY</name>
<proteinExistence type="predicted"/>
<dbReference type="PANTHER" id="PTHR45947">
    <property type="entry name" value="SULFOQUINOVOSYL TRANSFERASE SQD2"/>
    <property type="match status" value="1"/>
</dbReference>
<feature type="compositionally biased region" description="Basic and acidic residues" evidence="3">
    <location>
        <begin position="428"/>
        <end position="438"/>
    </location>
</feature>
<evidence type="ECO:0000259" key="4">
    <source>
        <dbReference type="Pfam" id="PF00534"/>
    </source>
</evidence>